<reference evidence="7 8" key="1">
    <citation type="submission" date="2020-08" db="EMBL/GenBank/DDBJ databases">
        <title>Genomic Encyclopedia of Type Strains, Phase IV (KMG-IV): sequencing the most valuable type-strain genomes for metagenomic binning, comparative biology and taxonomic classification.</title>
        <authorList>
            <person name="Goeker M."/>
        </authorList>
    </citation>
    <scope>NUCLEOTIDE SEQUENCE [LARGE SCALE GENOMIC DNA]</scope>
    <source>
        <strain evidence="7 8">DSM 12706</strain>
    </source>
</reference>
<evidence type="ECO:0000256" key="2">
    <source>
        <dbReference type="ARBA" id="ARBA00022692"/>
    </source>
</evidence>
<accession>A0A7W7Z6I6</accession>
<feature type="transmembrane region" description="Helical" evidence="5">
    <location>
        <begin position="48"/>
        <end position="67"/>
    </location>
</feature>
<feature type="transmembrane region" description="Helical" evidence="5">
    <location>
        <begin position="126"/>
        <end position="144"/>
    </location>
</feature>
<keyword evidence="3 5" id="KW-1133">Transmembrane helix</keyword>
<feature type="transmembrane region" description="Helical" evidence="5">
    <location>
        <begin position="211"/>
        <end position="232"/>
    </location>
</feature>
<proteinExistence type="predicted"/>
<name>A0A7W7Z6I6_9BRAD</name>
<sequence>MPASAAPHLSDWAEFIAAFAVFVASHAVPSRPAVRAAMVARLSERGFLALYSGVSLLVLAWLIAAAGRAPFVPLWPFEHWQMLAPNLAMPFACLLAAFGVGAANPLSFGGNPNLPFDPDRPGIAGVARHPLLWAIALWSGAHLLPNGDLAHALLFGFFALIALAGMVMIDRRKQRRLGYEAWHALARNTSFWPFAALLDGRFRPRSFRIELKRAAIGLVAWLTLLALHAPVIGVSPLP</sequence>
<gene>
    <name evidence="7" type="ORF">HNR60_003548</name>
</gene>
<protein>
    <submittedName>
        <fullName evidence="7">Putative membrane protein</fullName>
    </submittedName>
</protein>
<dbReference type="InterPro" id="IPR009915">
    <property type="entry name" value="NnrU_dom"/>
</dbReference>
<feature type="domain" description="NnrU" evidence="6">
    <location>
        <begin position="15"/>
        <end position="236"/>
    </location>
</feature>
<dbReference type="RefSeq" id="WP_184259849.1">
    <property type="nucleotide sequence ID" value="NZ_JACHIH010000025.1"/>
</dbReference>
<dbReference type="GO" id="GO:0016020">
    <property type="term" value="C:membrane"/>
    <property type="evidence" value="ECO:0007669"/>
    <property type="project" value="UniProtKB-SubCell"/>
</dbReference>
<evidence type="ECO:0000256" key="5">
    <source>
        <dbReference type="SAM" id="Phobius"/>
    </source>
</evidence>
<feature type="transmembrane region" description="Helical" evidence="5">
    <location>
        <begin position="150"/>
        <end position="169"/>
    </location>
</feature>
<organism evidence="7 8">
    <name type="scientific">Rhodopseudomonas rhenobacensis</name>
    <dbReference type="NCBI Taxonomy" id="87461"/>
    <lineage>
        <taxon>Bacteria</taxon>
        <taxon>Pseudomonadati</taxon>
        <taxon>Pseudomonadota</taxon>
        <taxon>Alphaproteobacteria</taxon>
        <taxon>Hyphomicrobiales</taxon>
        <taxon>Nitrobacteraceae</taxon>
        <taxon>Rhodopseudomonas</taxon>
    </lineage>
</organism>
<dbReference type="Pfam" id="PF07298">
    <property type="entry name" value="NnrU"/>
    <property type="match status" value="1"/>
</dbReference>
<dbReference type="Proteomes" id="UP000542353">
    <property type="component" value="Unassembled WGS sequence"/>
</dbReference>
<evidence type="ECO:0000259" key="6">
    <source>
        <dbReference type="Pfam" id="PF07298"/>
    </source>
</evidence>
<evidence type="ECO:0000256" key="3">
    <source>
        <dbReference type="ARBA" id="ARBA00022989"/>
    </source>
</evidence>
<dbReference type="EMBL" id="JACHIH010000025">
    <property type="protein sequence ID" value="MBB5048778.1"/>
    <property type="molecule type" value="Genomic_DNA"/>
</dbReference>
<evidence type="ECO:0000313" key="8">
    <source>
        <dbReference type="Proteomes" id="UP000542353"/>
    </source>
</evidence>
<keyword evidence="2 5" id="KW-0812">Transmembrane</keyword>
<dbReference type="AlphaFoldDB" id="A0A7W7Z6I6"/>
<comment type="caution">
    <text evidence="7">The sequence shown here is derived from an EMBL/GenBank/DDBJ whole genome shotgun (WGS) entry which is preliminary data.</text>
</comment>
<evidence type="ECO:0000256" key="4">
    <source>
        <dbReference type="ARBA" id="ARBA00023136"/>
    </source>
</evidence>
<keyword evidence="8" id="KW-1185">Reference proteome</keyword>
<evidence type="ECO:0000256" key="1">
    <source>
        <dbReference type="ARBA" id="ARBA00004141"/>
    </source>
</evidence>
<feature type="transmembrane region" description="Helical" evidence="5">
    <location>
        <begin position="12"/>
        <end position="28"/>
    </location>
</feature>
<feature type="transmembrane region" description="Helical" evidence="5">
    <location>
        <begin position="87"/>
        <end position="106"/>
    </location>
</feature>
<keyword evidence="4 5" id="KW-0472">Membrane</keyword>
<evidence type="ECO:0000313" key="7">
    <source>
        <dbReference type="EMBL" id="MBB5048778.1"/>
    </source>
</evidence>
<comment type="subcellular location">
    <subcellularLocation>
        <location evidence="1">Membrane</location>
        <topology evidence="1">Multi-pass membrane protein</topology>
    </subcellularLocation>
</comment>